<reference evidence="2 3" key="1">
    <citation type="submission" date="2017-02" db="EMBL/GenBank/DDBJ databases">
        <authorList>
            <person name="Peterson S.W."/>
        </authorList>
    </citation>
    <scope>NUCLEOTIDE SEQUENCE [LARGE SCALE GENOMIC DNA]</scope>
    <source>
        <strain evidence="2 3">SRS1_H2-8</strain>
    </source>
</reference>
<organism evidence="2 3">
    <name type="scientific">Sporisorium reilianum f. sp. reilianum</name>
    <dbReference type="NCBI Taxonomy" id="72559"/>
    <lineage>
        <taxon>Eukaryota</taxon>
        <taxon>Fungi</taxon>
        <taxon>Dikarya</taxon>
        <taxon>Basidiomycota</taxon>
        <taxon>Ustilaginomycotina</taxon>
        <taxon>Ustilaginomycetes</taxon>
        <taxon>Ustilaginales</taxon>
        <taxon>Ustilaginaceae</taxon>
        <taxon>Sporisorium</taxon>
    </lineage>
</organism>
<dbReference type="Proteomes" id="UP000239563">
    <property type="component" value="Chromosome V"/>
</dbReference>
<gene>
    <name evidence="2" type="ORF">SRS1_13414</name>
</gene>
<sequence length="274" mass="30607">MSVIQAHPSPSCDAKVTAMKQSQIKSTKDSIVKSEPGVSPASTKESTTPQVRRWWEMMMPEGRELASNAEKYLLDQSVPWSKEGFQHVLTLSQSRKKSSFRTTGFTEEVQDEIILAVLKRIREAPAPNILTQPIIHFVGQHVYVSLLTTQALLHLWSSPPLFRGAHMDFVSKGLFYTKPHISTFKEGRAMKKDAFVEAFKKQYTPHVAALSSDSGLQFAYARFYEVSGVPGGPIFSGQVLMFSNEVDVPQVHKPFFIQESPLAVFSFARPNTTG</sequence>
<accession>A0A2N8UCB1</accession>
<evidence type="ECO:0000256" key="1">
    <source>
        <dbReference type="SAM" id="MobiDB-lite"/>
    </source>
</evidence>
<name>A0A2N8UCB1_9BASI</name>
<dbReference type="EMBL" id="LT795058">
    <property type="protein sequence ID" value="SJX62636.1"/>
    <property type="molecule type" value="Genomic_DNA"/>
</dbReference>
<protein>
    <submittedName>
        <fullName evidence="2">Uncharacterized protein</fullName>
    </submittedName>
</protein>
<evidence type="ECO:0000313" key="2">
    <source>
        <dbReference type="EMBL" id="SJX62636.1"/>
    </source>
</evidence>
<feature type="region of interest" description="Disordered" evidence="1">
    <location>
        <begin position="23"/>
        <end position="49"/>
    </location>
</feature>
<proteinExistence type="predicted"/>
<feature type="compositionally biased region" description="Polar residues" evidence="1">
    <location>
        <begin position="40"/>
        <end position="49"/>
    </location>
</feature>
<evidence type="ECO:0000313" key="3">
    <source>
        <dbReference type="Proteomes" id="UP000239563"/>
    </source>
</evidence>
<dbReference type="AlphaFoldDB" id="A0A2N8UCB1"/>